<dbReference type="InterPro" id="IPR000835">
    <property type="entry name" value="HTH_MarR-typ"/>
</dbReference>
<name>A0ABN3GVL9_9ACTN</name>
<feature type="domain" description="HTH marR-type" evidence="4">
    <location>
        <begin position="41"/>
        <end position="170"/>
    </location>
</feature>
<dbReference type="SUPFAM" id="SSF46785">
    <property type="entry name" value="Winged helix' DNA-binding domain"/>
    <property type="match status" value="1"/>
</dbReference>
<keyword evidence="6" id="KW-1185">Reference proteome</keyword>
<evidence type="ECO:0000256" key="1">
    <source>
        <dbReference type="ARBA" id="ARBA00023015"/>
    </source>
</evidence>
<dbReference type="PANTHER" id="PTHR33164">
    <property type="entry name" value="TRANSCRIPTIONAL REGULATOR, MARR FAMILY"/>
    <property type="match status" value="1"/>
</dbReference>
<keyword evidence="2" id="KW-0238">DNA-binding</keyword>
<dbReference type="InterPro" id="IPR036390">
    <property type="entry name" value="WH_DNA-bd_sf"/>
</dbReference>
<dbReference type="Pfam" id="PF01047">
    <property type="entry name" value="MarR"/>
    <property type="match status" value="1"/>
</dbReference>
<organism evidence="5 6">
    <name type="scientific">Streptomyces cuspidosporus</name>
    <dbReference type="NCBI Taxonomy" id="66882"/>
    <lineage>
        <taxon>Bacteria</taxon>
        <taxon>Bacillati</taxon>
        <taxon>Actinomycetota</taxon>
        <taxon>Actinomycetes</taxon>
        <taxon>Kitasatosporales</taxon>
        <taxon>Streptomycetaceae</taxon>
        <taxon>Streptomyces</taxon>
    </lineage>
</organism>
<dbReference type="PRINTS" id="PR00598">
    <property type="entry name" value="HTHMARR"/>
</dbReference>
<proteinExistence type="predicted"/>
<keyword evidence="1" id="KW-0805">Transcription regulation</keyword>
<dbReference type="PROSITE" id="PS01117">
    <property type="entry name" value="HTH_MARR_1"/>
    <property type="match status" value="1"/>
</dbReference>
<dbReference type="Gene3D" id="1.10.10.10">
    <property type="entry name" value="Winged helix-like DNA-binding domain superfamily/Winged helix DNA-binding domain"/>
    <property type="match status" value="1"/>
</dbReference>
<evidence type="ECO:0000313" key="5">
    <source>
        <dbReference type="EMBL" id="GAA2362365.1"/>
    </source>
</evidence>
<sequence>MPGGARCVHGGSRAPTYADEVSSEAEGAEARATDAQAGCGVREIRGLVTELSRRMDAHRRSRIAELGLTPTQAKALEELGEPKTARELAGVLCCEPPNVTYVMDKMEKQGLVVRQPHPTDRRAKQLVLTEAGRELRLDLLRRMGKDSPLDHLTEEGRLELRAQLLKALDRAV</sequence>
<dbReference type="SMART" id="SM00347">
    <property type="entry name" value="HTH_MARR"/>
    <property type="match status" value="1"/>
</dbReference>
<protein>
    <recommendedName>
        <fullName evidence="4">HTH marR-type domain-containing protein</fullName>
    </recommendedName>
</protein>
<dbReference type="Proteomes" id="UP001500253">
    <property type="component" value="Unassembled WGS sequence"/>
</dbReference>
<evidence type="ECO:0000256" key="3">
    <source>
        <dbReference type="ARBA" id="ARBA00023163"/>
    </source>
</evidence>
<evidence type="ECO:0000313" key="6">
    <source>
        <dbReference type="Proteomes" id="UP001500253"/>
    </source>
</evidence>
<evidence type="ECO:0000256" key="2">
    <source>
        <dbReference type="ARBA" id="ARBA00023125"/>
    </source>
</evidence>
<evidence type="ECO:0000259" key="4">
    <source>
        <dbReference type="PROSITE" id="PS50995"/>
    </source>
</evidence>
<dbReference type="InterPro" id="IPR023187">
    <property type="entry name" value="Tscrpt_reg_MarR-type_CS"/>
</dbReference>
<dbReference type="PROSITE" id="PS50995">
    <property type="entry name" value="HTH_MARR_2"/>
    <property type="match status" value="1"/>
</dbReference>
<gene>
    <name evidence="5" type="ORF">GCM10010246_61740</name>
</gene>
<dbReference type="InterPro" id="IPR039422">
    <property type="entry name" value="MarR/SlyA-like"/>
</dbReference>
<dbReference type="EMBL" id="BAAASD010000034">
    <property type="protein sequence ID" value="GAA2362365.1"/>
    <property type="molecule type" value="Genomic_DNA"/>
</dbReference>
<dbReference type="PANTHER" id="PTHR33164:SF64">
    <property type="entry name" value="TRANSCRIPTIONAL REGULATOR SLYA"/>
    <property type="match status" value="1"/>
</dbReference>
<dbReference type="InterPro" id="IPR036388">
    <property type="entry name" value="WH-like_DNA-bd_sf"/>
</dbReference>
<accession>A0ABN3GVL9</accession>
<reference evidence="5 6" key="1">
    <citation type="journal article" date="2019" name="Int. J. Syst. Evol. Microbiol.">
        <title>The Global Catalogue of Microorganisms (GCM) 10K type strain sequencing project: providing services to taxonomists for standard genome sequencing and annotation.</title>
        <authorList>
            <consortium name="The Broad Institute Genomics Platform"/>
            <consortium name="The Broad Institute Genome Sequencing Center for Infectious Disease"/>
            <person name="Wu L."/>
            <person name="Ma J."/>
        </authorList>
    </citation>
    <scope>NUCLEOTIDE SEQUENCE [LARGE SCALE GENOMIC DNA]</scope>
    <source>
        <strain evidence="5 6">JCM 4316</strain>
    </source>
</reference>
<keyword evidence="3" id="KW-0804">Transcription</keyword>
<comment type="caution">
    <text evidence="5">The sequence shown here is derived from an EMBL/GenBank/DDBJ whole genome shotgun (WGS) entry which is preliminary data.</text>
</comment>